<evidence type="ECO:0000259" key="2">
    <source>
        <dbReference type="Pfam" id="PF21722"/>
    </source>
</evidence>
<dbReference type="Gene3D" id="2.80.10.50">
    <property type="match status" value="1"/>
</dbReference>
<dbReference type="EMBL" id="KC977570">
    <property type="protein sequence ID" value="AGO82968.1"/>
    <property type="molecule type" value="Genomic_DNA"/>
</dbReference>
<sequence length="468" mass="46494">MPSGRACALALFVAWSLLAATTDAYHYMVFVGQSGTWTAPVGATNVTVTLWGGGGGAATSIYCGASGGSGAAVIGRATGSDGWSVAASDAQWNVTVGEGGAGLRRDSATEAYGGTGGNGGNTLVVAIAPGGAELFRAVAYGGGGAKATGMGIVRACQGGGGGGQGSQAAGPTPGSGTPTGGVDNNPVGPSTEGAMLGDVKGGGAGAGYGFVGGNFTNPFVRGANWNSPGHTWVSGSGLSGDYPNGWCYAWGGAAGFNGDGAPGQISTPQYAAANSGSGGGSALLCIGGELAGKHSADTAGASGGAIIEYDHPVAPSPSPTRSPTPSPSRSPTPFVTPSMTPTPSAQPFSQLVTLVSPISGKQLTPQEDGSVASLWYGASYKEKWTVVRLSSGKYTFKGFNGRYLGADPGGWVRAEATTVGSWEQWDVLINNGNQWTLKSTHGTYMGTTVDGVIYLNNNAALYWTKTTV</sequence>
<dbReference type="PANTHER" id="PTHR12928:SF0">
    <property type="entry name" value="FSHD REGION GENE 1"/>
    <property type="match status" value="1"/>
</dbReference>
<dbReference type="Pfam" id="PF06229">
    <property type="entry name" value="FRG1"/>
    <property type="match status" value="1"/>
</dbReference>
<name>S4VRJ4_9VIRU</name>
<evidence type="ECO:0000313" key="3">
    <source>
        <dbReference type="EMBL" id="AGO82968.1"/>
    </source>
</evidence>
<dbReference type="Proteomes" id="UP000201566">
    <property type="component" value="Segment"/>
</dbReference>
<dbReference type="RefSeq" id="YP_008319637.1">
    <property type="nucleotide sequence ID" value="NC_021858.1"/>
</dbReference>
<dbReference type="CDD" id="cd00257">
    <property type="entry name" value="beta-trefoil_FSCN-like"/>
    <property type="match status" value="1"/>
</dbReference>
<accession>S4VRJ4</accession>
<dbReference type="InterPro" id="IPR008999">
    <property type="entry name" value="Actin-crosslinking"/>
</dbReference>
<dbReference type="SUPFAM" id="SSF50405">
    <property type="entry name" value="Actin-crosslinking proteins"/>
    <property type="match status" value="1"/>
</dbReference>
<evidence type="ECO:0000313" key="4">
    <source>
        <dbReference type="Proteomes" id="UP000201566"/>
    </source>
</evidence>
<feature type="compositionally biased region" description="Pro residues" evidence="1">
    <location>
        <begin position="314"/>
        <end position="330"/>
    </location>
</feature>
<feature type="compositionally biased region" description="Low complexity" evidence="1">
    <location>
        <begin position="166"/>
        <end position="176"/>
    </location>
</feature>
<reference evidence="3 4" key="1">
    <citation type="journal article" date="2013" name="Science">
        <title>Pandoraviruses: amoeba viruses with genomes up to 2.5 Mb reaching that of parasitic eukaryotes.</title>
        <authorList>
            <person name="Philippe N."/>
            <person name="Legendre M."/>
            <person name="Doutre G."/>
            <person name="Coute Y."/>
            <person name="Poirot O."/>
            <person name="Lescot M."/>
            <person name="Arslan D."/>
            <person name="Seltzer V."/>
            <person name="Bertaux L."/>
            <person name="Bruley C."/>
            <person name="Garin J."/>
            <person name="Claverie J.M."/>
            <person name="Abergel C."/>
        </authorList>
    </citation>
    <scope>NUCLEOTIDE SEQUENCE [LARGE SCALE GENOMIC DNA]</scope>
    <source>
        <strain evidence="3">Melbourne</strain>
    </source>
</reference>
<dbReference type="PANTHER" id="PTHR12928">
    <property type="entry name" value="FRG1 PROTEIN"/>
    <property type="match status" value="1"/>
</dbReference>
<protein>
    <submittedName>
        <fullName evidence="3">Fascin-like incomplete domain containing protein</fullName>
    </submittedName>
</protein>
<feature type="region of interest" description="Disordered" evidence="1">
    <location>
        <begin position="308"/>
        <end position="346"/>
    </location>
</feature>
<dbReference type="KEGG" id="vg:16511880"/>
<evidence type="ECO:0000256" key="1">
    <source>
        <dbReference type="SAM" id="MobiDB-lite"/>
    </source>
</evidence>
<dbReference type="Pfam" id="PF21722">
    <property type="entry name" value="Gly_rich_2"/>
    <property type="match status" value="1"/>
</dbReference>
<dbReference type="InterPro" id="IPR049304">
    <property type="entry name" value="Gly_rich_dom"/>
</dbReference>
<proteinExistence type="predicted"/>
<dbReference type="GO" id="GO:0051015">
    <property type="term" value="F:actin filament binding"/>
    <property type="evidence" value="ECO:0007669"/>
    <property type="project" value="TreeGrafter"/>
</dbReference>
<dbReference type="GeneID" id="16511880"/>
<gene>
    <name evidence="3" type="ORF">pdul_cds_777</name>
</gene>
<organism evidence="3 4">
    <name type="scientific">Pandoravirus dulcis</name>
    <dbReference type="NCBI Taxonomy" id="1349409"/>
    <lineage>
        <taxon>Viruses</taxon>
        <taxon>Pandoravirus</taxon>
    </lineage>
</organism>
<feature type="region of interest" description="Disordered" evidence="1">
    <location>
        <begin position="160"/>
        <end position="192"/>
    </location>
</feature>
<dbReference type="InterPro" id="IPR010414">
    <property type="entry name" value="FRG1"/>
</dbReference>
<feature type="domain" description="Glycine-rich" evidence="2">
    <location>
        <begin position="33"/>
        <end position="309"/>
    </location>
</feature>